<evidence type="ECO:0000256" key="2">
    <source>
        <dbReference type="ARBA" id="ARBA00022679"/>
    </source>
</evidence>
<accession>A0A7X0SGY2</accession>
<dbReference type="SUPFAM" id="SSF53335">
    <property type="entry name" value="S-adenosyl-L-methionine-dependent methyltransferases"/>
    <property type="match status" value="1"/>
</dbReference>
<protein>
    <submittedName>
        <fullName evidence="3">SAM-dependent methyltransferase</fullName>
    </submittedName>
</protein>
<dbReference type="AlphaFoldDB" id="A0A7X0SGY2"/>
<dbReference type="RefSeq" id="WP_185127341.1">
    <property type="nucleotide sequence ID" value="NZ_JACJVO010000002.1"/>
</dbReference>
<keyword evidence="2 3" id="KW-0808">Transferase</keyword>
<dbReference type="GO" id="GO:0035243">
    <property type="term" value="F:protein-arginine omega-N symmetric methyltransferase activity"/>
    <property type="evidence" value="ECO:0007669"/>
    <property type="project" value="TreeGrafter"/>
</dbReference>
<dbReference type="InterPro" id="IPR003788">
    <property type="entry name" value="NDUFAF7"/>
</dbReference>
<dbReference type="EMBL" id="JACJVO010000002">
    <property type="protein sequence ID" value="MBB6729671.1"/>
    <property type="molecule type" value="Genomic_DNA"/>
</dbReference>
<dbReference type="GO" id="GO:0032259">
    <property type="term" value="P:methylation"/>
    <property type="evidence" value="ECO:0007669"/>
    <property type="project" value="UniProtKB-KW"/>
</dbReference>
<dbReference type="InterPro" id="IPR038375">
    <property type="entry name" value="NDUFAF7_sf"/>
</dbReference>
<gene>
    <name evidence="3" type="ORF">H7C18_02020</name>
</gene>
<sequence>MGTNASEGLSQAERLIAETIASSRRMGWTESGAAVRCITFRDYMSVCLYAPQYGYYRKGIRVGKAGDFYTSSAIGEEMGVCLAAYLANAAAERFGAEGGERLELVDWGGGIGRLGRQMLDAWRSRNPEQARRVRLTVVDGHPEHRRRAEEELAEAIAGGSARVMNEAEAERFPWEAERTIVVCNELLDAMPVHRVCRVGGRLLERGVAWDERRGRFYDCLTEPSDGRLAEASLARDGMRLREGQTAEVSLDGQIWLSGLLGRLGRGLVVIVDYGDESEELVSPHRMDGTLVCYRNHLASFDPYEAPGEQDLTAHVNFTSLRRAAQDAGWRESWYGTQKRFLVEAGLLERLVAHADADPFHPAARRNRAIRQLLLSDGMSELFKVQVFASEPDPA</sequence>
<organism evidence="3 4">
    <name type="scientific">Cohnella zeiphila</name>
    <dbReference type="NCBI Taxonomy" id="2761120"/>
    <lineage>
        <taxon>Bacteria</taxon>
        <taxon>Bacillati</taxon>
        <taxon>Bacillota</taxon>
        <taxon>Bacilli</taxon>
        <taxon>Bacillales</taxon>
        <taxon>Paenibacillaceae</taxon>
        <taxon>Cohnella</taxon>
    </lineage>
</organism>
<evidence type="ECO:0000313" key="3">
    <source>
        <dbReference type="EMBL" id="MBB6729671.1"/>
    </source>
</evidence>
<evidence type="ECO:0000256" key="1">
    <source>
        <dbReference type="ARBA" id="ARBA00022603"/>
    </source>
</evidence>
<dbReference type="Proteomes" id="UP000564644">
    <property type="component" value="Unassembled WGS sequence"/>
</dbReference>
<dbReference type="Pfam" id="PF02636">
    <property type="entry name" value="Methyltransf_28"/>
    <property type="match status" value="1"/>
</dbReference>
<dbReference type="PANTHER" id="PTHR12049:SF7">
    <property type="entry name" value="PROTEIN ARGININE METHYLTRANSFERASE NDUFAF7, MITOCHONDRIAL"/>
    <property type="match status" value="1"/>
</dbReference>
<keyword evidence="1 3" id="KW-0489">Methyltransferase</keyword>
<evidence type="ECO:0000313" key="4">
    <source>
        <dbReference type="Proteomes" id="UP000564644"/>
    </source>
</evidence>
<dbReference type="InterPro" id="IPR029063">
    <property type="entry name" value="SAM-dependent_MTases_sf"/>
</dbReference>
<name>A0A7X0SGY2_9BACL</name>
<keyword evidence="4" id="KW-1185">Reference proteome</keyword>
<dbReference type="Gene3D" id="3.40.50.12710">
    <property type="match status" value="1"/>
</dbReference>
<reference evidence="3 4" key="1">
    <citation type="submission" date="2020-08" db="EMBL/GenBank/DDBJ databases">
        <title>Cohnella phylogeny.</title>
        <authorList>
            <person name="Dunlap C."/>
        </authorList>
    </citation>
    <scope>NUCLEOTIDE SEQUENCE [LARGE SCALE GENOMIC DNA]</scope>
    <source>
        <strain evidence="3 4">CBP 2801</strain>
    </source>
</reference>
<comment type="caution">
    <text evidence="3">The sequence shown here is derived from an EMBL/GenBank/DDBJ whole genome shotgun (WGS) entry which is preliminary data.</text>
</comment>
<proteinExistence type="predicted"/>
<dbReference type="PANTHER" id="PTHR12049">
    <property type="entry name" value="PROTEIN ARGININE METHYLTRANSFERASE NDUFAF7, MITOCHONDRIAL"/>
    <property type="match status" value="1"/>
</dbReference>